<comment type="caution">
    <text evidence="1">The sequence shown here is derived from an EMBL/GenBank/DDBJ whole genome shotgun (WGS) entry which is preliminary data.</text>
</comment>
<evidence type="ECO:0000313" key="2">
    <source>
        <dbReference type="Proteomes" id="UP000695562"/>
    </source>
</evidence>
<keyword evidence="2" id="KW-1185">Reference proteome</keyword>
<reference evidence="1" key="1">
    <citation type="submission" date="2020-01" db="EMBL/GenBank/DDBJ databases">
        <title>Development of genomics and gene disruption for Polysphondylium violaceum indicates a role for the polyketide synthase stlB in stalk morphogenesis.</title>
        <authorList>
            <person name="Narita B."/>
            <person name="Kawabe Y."/>
            <person name="Kin K."/>
            <person name="Saito T."/>
            <person name="Gibbs R."/>
            <person name="Kuspa A."/>
            <person name="Muzny D."/>
            <person name="Queller D."/>
            <person name="Richards S."/>
            <person name="Strassman J."/>
            <person name="Sucgang R."/>
            <person name="Worley K."/>
            <person name="Schaap P."/>
        </authorList>
    </citation>
    <scope>NUCLEOTIDE SEQUENCE</scope>
    <source>
        <strain evidence="1">QSvi11</strain>
    </source>
</reference>
<gene>
    <name evidence="1" type="ORF">CYY_005642</name>
</gene>
<dbReference type="EMBL" id="AJWJ01000230">
    <property type="protein sequence ID" value="KAF2073059.1"/>
    <property type="molecule type" value="Genomic_DNA"/>
</dbReference>
<proteinExistence type="predicted"/>
<dbReference type="OrthoDB" id="22729at2759"/>
<protein>
    <submittedName>
        <fullName evidence="1">Uncharacterized protein</fullName>
    </submittedName>
</protein>
<dbReference type="AlphaFoldDB" id="A0A8J4PW14"/>
<name>A0A8J4PW14_9MYCE</name>
<organism evidence="1 2">
    <name type="scientific">Polysphondylium violaceum</name>
    <dbReference type="NCBI Taxonomy" id="133409"/>
    <lineage>
        <taxon>Eukaryota</taxon>
        <taxon>Amoebozoa</taxon>
        <taxon>Evosea</taxon>
        <taxon>Eumycetozoa</taxon>
        <taxon>Dictyostelia</taxon>
        <taxon>Dictyosteliales</taxon>
        <taxon>Dictyosteliaceae</taxon>
        <taxon>Polysphondylium</taxon>
    </lineage>
</organism>
<sequence>MGAVQSTQLDLRKGGNTSAFNDPNILDSVKSQADEMVRNGADANAIGTKQVRGTGALIILNQVKNILGNVLPGPGAGKRFIVEIQDDSVGSLFVLINGVWQYMWMINGKDHPYNNFPIRVDTDIRFLFLVNSKAIIWTYKTYAQPQTILHINKTRKRGYYCSVYVQSPLGYDDYSYDENDDRIVKDSKYASGTAIPQIRCDSPYAVTLNWDIFENKPPPKKGG</sequence>
<dbReference type="Proteomes" id="UP000695562">
    <property type="component" value="Unassembled WGS sequence"/>
</dbReference>
<evidence type="ECO:0000313" key="1">
    <source>
        <dbReference type="EMBL" id="KAF2073059.1"/>
    </source>
</evidence>
<accession>A0A8J4PW14</accession>